<dbReference type="OrthoDB" id="286727at2"/>
<gene>
    <name evidence="2" type="ORF">RMSM_05067</name>
</gene>
<dbReference type="RefSeq" id="WP_008702201.1">
    <property type="nucleotide sequence ID" value="NZ_ANOG01000718.1"/>
</dbReference>
<dbReference type="AlphaFoldDB" id="M5RVN7"/>
<accession>M5RVN7</accession>
<feature type="region of interest" description="Disordered" evidence="1">
    <location>
        <begin position="86"/>
        <end position="135"/>
    </location>
</feature>
<keyword evidence="3" id="KW-1185">Reference proteome</keyword>
<feature type="compositionally biased region" description="Polar residues" evidence="1">
    <location>
        <begin position="86"/>
        <end position="102"/>
    </location>
</feature>
<dbReference type="PROSITE" id="PS51257">
    <property type="entry name" value="PROKAR_LIPOPROTEIN"/>
    <property type="match status" value="1"/>
</dbReference>
<feature type="compositionally biased region" description="Acidic residues" evidence="1">
    <location>
        <begin position="107"/>
        <end position="118"/>
    </location>
</feature>
<proteinExistence type="predicted"/>
<organism evidence="2 3">
    <name type="scientific">Rhodopirellula maiorica SM1</name>
    <dbReference type="NCBI Taxonomy" id="1265738"/>
    <lineage>
        <taxon>Bacteria</taxon>
        <taxon>Pseudomonadati</taxon>
        <taxon>Planctomycetota</taxon>
        <taxon>Planctomycetia</taxon>
        <taxon>Pirellulales</taxon>
        <taxon>Pirellulaceae</taxon>
        <taxon>Novipirellula</taxon>
    </lineage>
</organism>
<sequence length="168" mass="17806">MRPHLQATAFIATACIVLVLATVGCGGSLEADYSSIGLVPVKGSITLDGAPIEGAVVFFEADDHTFSYGTTDESGYYELKFNSKTAGVTQGPKTVRISTVASTGERESEEEAEEDEGEPSNSNASAAKRGELFPETYNKKSELKVTVSDSQETFNFDLRGDGTTKSAT</sequence>
<dbReference type="EMBL" id="ANOG01000718">
    <property type="protein sequence ID" value="EMI18024.1"/>
    <property type="molecule type" value="Genomic_DNA"/>
</dbReference>
<evidence type="ECO:0000313" key="3">
    <source>
        <dbReference type="Proteomes" id="UP000011991"/>
    </source>
</evidence>
<evidence type="ECO:0000313" key="2">
    <source>
        <dbReference type="EMBL" id="EMI18024.1"/>
    </source>
</evidence>
<dbReference type="PATRIC" id="fig|1265738.3.peg.5095"/>
<protein>
    <submittedName>
        <fullName evidence="2">Putative secreted protein</fullName>
    </submittedName>
</protein>
<name>M5RVN7_9BACT</name>
<evidence type="ECO:0000256" key="1">
    <source>
        <dbReference type="SAM" id="MobiDB-lite"/>
    </source>
</evidence>
<dbReference type="Proteomes" id="UP000011991">
    <property type="component" value="Unassembled WGS sequence"/>
</dbReference>
<comment type="caution">
    <text evidence="2">The sequence shown here is derived from an EMBL/GenBank/DDBJ whole genome shotgun (WGS) entry which is preliminary data.</text>
</comment>
<reference evidence="2 3" key="1">
    <citation type="journal article" date="2013" name="Mar. Genomics">
        <title>Expression of sulfatases in Rhodopirellula baltica and the diversity of sulfatases in the genus Rhodopirellula.</title>
        <authorList>
            <person name="Wegner C.E."/>
            <person name="Richter-Heitmann T."/>
            <person name="Klindworth A."/>
            <person name="Klockow C."/>
            <person name="Richter M."/>
            <person name="Achstetter T."/>
            <person name="Glockner F.O."/>
            <person name="Harder J."/>
        </authorList>
    </citation>
    <scope>NUCLEOTIDE SEQUENCE [LARGE SCALE GENOMIC DNA]</scope>
    <source>
        <strain evidence="2 3">SM1</strain>
    </source>
</reference>